<proteinExistence type="predicted"/>
<organism evidence="1">
    <name type="scientific">uncultured marine thaumarchaeote KM3_15_E05</name>
    <dbReference type="NCBI Taxonomy" id="1456027"/>
    <lineage>
        <taxon>Archaea</taxon>
        <taxon>Nitrososphaerota</taxon>
        <taxon>environmental samples</taxon>
    </lineage>
</organism>
<reference evidence="1" key="1">
    <citation type="journal article" date="2014" name="Genome Biol. Evol.">
        <title>Pangenome evidence for extensive interdomain horizontal transfer affecting lineage core and shell genes in uncultured planktonic thaumarchaeota and euryarchaeota.</title>
        <authorList>
            <person name="Deschamps P."/>
            <person name="Zivanovic Y."/>
            <person name="Moreira D."/>
            <person name="Rodriguez-Valera F."/>
            <person name="Lopez-Garcia P."/>
        </authorList>
    </citation>
    <scope>NUCLEOTIDE SEQUENCE</scope>
</reference>
<protein>
    <recommendedName>
        <fullName evidence="2">Roadblock/LC7 family protein</fullName>
    </recommendedName>
</protein>
<accession>A0A075GI70</accession>
<evidence type="ECO:0000313" key="1">
    <source>
        <dbReference type="EMBL" id="AIF02855.1"/>
    </source>
</evidence>
<evidence type="ECO:0008006" key="2">
    <source>
        <dbReference type="Google" id="ProtNLM"/>
    </source>
</evidence>
<sequence>MNGKDHQQICDTVAKISSYIRFVGVIGKNGDLLASCRRTDLKPLLNPKNMNYQFASIAIKTNLEETFDNSLGSVEFVWEERKKVQTVAFAIKNKRVWISIDKKVIRSEVIRIIDACLSIVKHYS</sequence>
<dbReference type="AlphaFoldDB" id="A0A075GI70"/>
<dbReference type="Pfam" id="PF20364">
    <property type="entry name" value="DUF6659"/>
    <property type="match status" value="1"/>
</dbReference>
<dbReference type="InterPro" id="IPR046600">
    <property type="entry name" value="DUF6659"/>
</dbReference>
<name>A0A075GI70_9ARCH</name>
<dbReference type="EMBL" id="KF900663">
    <property type="protein sequence ID" value="AIF02855.1"/>
    <property type="molecule type" value="Genomic_DNA"/>
</dbReference>